<name>A0ABM0LYG7_SACKO</name>
<protein>
    <submittedName>
        <fullName evidence="11">Vacuolar protein sorting-associated protein 13C-like</fullName>
    </submittedName>
</protein>
<feature type="compositionally biased region" description="Acidic residues" evidence="5">
    <location>
        <begin position="910"/>
        <end position="919"/>
    </location>
</feature>
<organism evidence="10 11">
    <name type="scientific">Saccoglossus kowalevskii</name>
    <name type="common">Acorn worm</name>
    <dbReference type="NCBI Taxonomy" id="10224"/>
    <lineage>
        <taxon>Eukaryota</taxon>
        <taxon>Metazoa</taxon>
        <taxon>Hemichordata</taxon>
        <taxon>Enteropneusta</taxon>
        <taxon>Harrimaniidae</taxon>
        <taxon>Saccoglossus</taxon>
    </lineage>
</organism>
<feature type="compositionally biased region" description="Basic and acidic residues" evidence="5">
    <location>
        <begin position="1430"/>
        <end position="1439"/>
    </location>
</feature>
<evidence type="ECO:0000256" key="1">
    <source>
        <dbReference type="ARBA" id="ARBA00006545"/>
    </source>
</evidence>
<evidence type="ECO:0000313" key="11">
    <source>
        <dbReference type="RefSeq" id="XP_006812808.1"/>
    </source>
</evidence>
<dbReference type="Pfam" id="PF25033">
    <property type="entry name" value="VPS13_M"/>
    <property type="match status" value="1"/>
</dbReference>
<evidence type="ECO:0000256" key="2">
    <source>
        <dbReference type="ARBA" id="ARBA00022448"/>
    </source>
</evidence>
<feature type="coiled-coil region" evidence="4">
    <location>
        <begin position="97"/>
        <end position="135"/>
    </location>
</feature>
<keyword evidence="2" id="KW-0813">Transport</keyword>
<evidence type="ECO:0000259" key="7">
    <source>
        <dbReference type="Pfam" id="PF25033"/>
    </source>
</evidence>
<dbReference type="InterPro" id="IPR056747">
    <property type="entry name" value="VPS13-like_M"/>
</dbReference>
<dbReference type="InterPro" id="IPR026854">
    <property type="entry name" value="VPS13_N"/>
</dbReference>
<feature type="compositionally biased region" description="Basic and acidic residues" evidence="5">
    <location>
        <begin position="900"/>
        <end position="909"/>
    </location>
</feature>
<dbReference type="Pfam" id="PF12624">
    <property type="entry name" value="VPS13_N"/>
    <property type="match status" value="1"/>
</dbReference>
<keyword evidence="10" id="KW-1185">Reference proteome</keyword>
<dbReference type="PANTHER" id="PTHR16166:SF93">
    <property type="entry name" value="INTERMEMBRANE LIPID TRANSFER PROTEIN VPS13"/>
    <property type="match status" value="1"/>
</dbReference>
<gene>
    <name evidence="11" type="primary">LOC100366588</name>
</gene>
<feature type="domain" description="Vacuolar protein sorting-associated protein 13 VPS13 adaptor binding" evidence="8">
    <location>
        <begin position="1858"/>
        <end position="2394"/>
    </location>
</feature>
<evidence type="ECO:0000313" key="10">
    <source>
        <dbReference type="Proteomes" id="UP000694865"/>
    </source>
</evidence>
<feature type="domain" description="Intermembrane lipid transfer protein VPS13-like C-terminal" evidence="9">
    <location>
        <begin position="2948"/>
        <end position="3056"/>
    </location>
</feature>
<dbReference type="Pfam" id="PF25036">
    <property type="entry name" value="VPS13_VAB"/>
    <property type="match status" value="1"/>
</dbReference>
<evidence type="ECO:0000256" key="5">
    <source>
        <dbReference type="SAM" id="MobiDB-lite"/>
    </source>
</evidence>
<dbReference type="InterPro" id="IPR056748">
    <property type="entry name" value="VPS13-like_C"/>
</dbReference>
<feature type="domain" description="Chorein N-terminal" evidence="6">
    <location>
        <begin position="2"/>
        <end position="814"/>
    </location>
</feature>
<dbReference type="GeneID" id="100366588"/>
<dbReference type="InterPro" id="IPR009543">
    <property type="entry name" value="VPS13_VAB"/>
</dbReference>
<feature type="region of interest" description="Disordered" evidence="5">
    <location>
        <begin position="1427"/>
        <end position="1457"/>
    </location>
</feature>
<comment type="similarity">
    <text evidence="1">Belongs to the VPS13 family.</text>
</comment>
<accession>A0ABM0LYG7</accession>
<feature type="region of interest" description="Disordered" evidence="5">
    <location>
        <begin position="1103"/>
        <end position="1133"/>
    </location>
</feature>
<dbReference type="RefSeq" id="XP_006812808.1">
    <property type="nucleotide sequence ID" value="XM_006812745.1"/>
</dbReference>
<evidence type="ECO:0000256" key="4">
    <source>
        <dbReference type="SAM" id="Coils"/>
    </source>
</evidence>
<feature type="region of interest" description="Disordered" evidence="5">
    <location>
        <begin position="900"/>
        <end position="919"/>
    </location>
</feature>
<evidence type="ECO:0000259" key="9">
    <source>
        <dbReference type="Pfam" id="PF25037"/>
    </source>
</evidence>
<dbReference type="PANTHER" id="PTHR16166">
    <property type="entry name" value="VACUOLAR PROTEIN SORTING-ASSOCIATED PROTEIN VPS13"/>
    <property type="match status" value="1"/>
</dbReference>
<evidence type="ECO:0000259" key="8">
    <source>
        <dbReference type="Pfam" id="PF25036"/>
    </source>
</evidence>
<dbReference type="Pfam" id="PF25037">
    <property type="entry name" value="VPS13_C"/>
    <property type="match status" value="1"/>
</dbReference>
<keyword evidence="4" id="KW-0175">Coiled coil</keyword>
<dbReference type="Proteomes" id="UP000694865">
    <property type="component" value="Unplaced"/>
</dbReference>
<proteinExistence type="inferred from homology"/>
<reference evidence="11" key="1">
    <citation type="submission" date="2025-08" db="UniProtKB">
        <authorList>
            <consortium name="RefSeq"/>
        </authorList>
    </citation>
    <scope>IDENTIFICATION</scope>
    <source>
        <tissue evidence="11">Testes</tissue>
    </source>
</reference>
<feature type="domain" description="VPS13-like middle region" evidence="7">
    <location>
        <begin position="1159"/>
        <end position="1530"/>
    </location>
</feature>
<sequence length="3096" mass="346096">MVFESIITDLMNKYLGDFVENLDKSQLKLSIWGGDIVLQNLDLKESALDDLDLPIKVKSGHLGKLTLKIPWKSLYSSPVVANIDGLYVLAVPNIDIKYDAEKDAKQKEEKKQKELEKVEQAKELARQKEKGKSKEQKADSFAEKMAFQIVKNLQVQISNIHVRYEDKYTNPESPFAVGATLHDLSFQTCDANWKKCLIDSASNMIFKLIELDCLALYWNTNSRLYSDLPRSQLQNVLKGGIAAREKNIPPYDYMIKPISMKSQLRINPKPASDLETPKVYFNLILEEIAVSFSKKQFRDTMEMLESFERMSRNEPYRKYRPSVPLKGHAKEWWHYAQSSILEETVKRRTSMWSWSSMSKHRELGKQYKEVWKEKLKTKKPTKKLLDTINSYEQHLNVFNIVLARQQAETEVAKSGSKVTKSKSEEKGKSKGWFGGYFGGKKKKETEETEENKYKSQFAEAMSPAEKAKLFQAIGYSESGAEDPTFPVDYIGMKLHFTLKKTSLQLRDTDLKQPDIVKVVVDDLYASLQQRPSGNAIRLESKIDSFSVFGAQHENGEIPQMVKSQKGDGGSVLSLLNLQVETNPLDGKADQRITVTSRPLEIIYDAVTINHVADFFKTPEDVHLSELQAAAMSTLDTIRNQSATGMNYMIQSRKVTDISVDIKGSYAIIPENGIYDSSASLIIANLGDFKMQSLQADKLAEWRRQQCVPIEDLLNKAYDKFSLKLQSVQVILAKPGEDWKAAILEPKSALHVLQPTELSVELHKCMLTNDTRVPQVRIVGELPQLNVQISDQKIHELIKIADSIPLPKSDSPSPSASQKMAATVPEQLTAGYEVHAPTNLKIAGHQDVDVVLESDSDTESTVCDDFFTPAQSEEDMIQKFGKEGPLDQLTQLELNFEIKEVRSKSGNHGDSDDDDNDDEFYDACKNENEMVARHGIDFNDKCRRKMLTQKRFQEMRAQLVSLYLKLNITEVALNVSRFKDNKEIPLIGIAVQNLGTEVTIRTFDINVAAFVGSITVEHKHFTAPGGAGPLYLVSTPTSFKQEDNLLSVHYKKADKKSPEFYTTYEKTEQSIIVSFTALEVVAHLSAILGLLDFVDTVVPKSDEVSKEPDVVDDEGYISDDEKKQKRQRYTRPEPRSEIDVKVMADLDTVSLVICSDAGIVATAKVNGLKAGVMVQRHQTRIEASLKDIAIHDPMPNAAYPKILSIKDAEVFHLNIVAHNSATVGEWYSDMSSVDTEIELNLGRIDIVFLNKFVMEILDFIDHFQAAKDAVKDASASAASTAAAKVQNLHERSARVVLDITIQAPLIIIPQNSLSLNAIIADLGVLTVSNSFSIAGENTDKYIPPIVDTMIVKLSSVKLGRVRMEENRIKSEVSILEPVDIIIEIKRNLAASWYHQIPDIDIGGKIPAMKVALGQDDFTMVMATLDENLQEGQKEKPKKAPTEPTVKPTDEKKRRGSTKGTTIIEITPKSKAVWTKLIFNFYIESISAALFTGKTDLMSGIGIVDRNPDSGLSKVDLCMVGVDGTMWTDDSMHVLQPCTISLHLSQPTNEGQHIDIAVTEIALSASPRIIQTMSAIAASMKPPSEPDEEEKRKAKESIPVDLWTVKHLQDCNFWFLKEAKPIDDDFVLDPCDLLEEDTPVETRGDQLLMKIEKIRLTLEAGIGTQTLPMIMLEANVTTEVKDWTSKLYVSSDISMDVSYYNIGMAEWEPLLEPVEVVGGHRPWELNIEVKKNEEENGGSEDDDSTIDLAFALPVMTVSISSNDILELTMTKSCISLLTNLGKAFGEAVDQPSSKSSRKVGDVIPPFIVKNCLGKDITVEPGSVFEESKESNGRIVMKPEQKLPLNPSTAVKSLLSKRSFLKKDLSDMRREISVQVKDFKEIFNIPIHRAGRRLYNLQQTEGYPHILYSIVIDVEADMGSKIVNIRSPLRVHNHMPFAMDLYSTGSSNEMMHFGSVGANELGTVPLVPSHGQNIFAKPHDMHYRLCDSGISWKKSWDLKETGKPNFVYRCSFEKPGHAPYYFTVSIEKDEYTYIKGSLDKTPTYTLHVLPTVRVKNLLPVKMKCVVQDAADEISLGEGEVKPLFNADLGKVLELRIPDYLEKEWTAKMTLRNGMKELSGLKFTAYQGTQEVTVELGIFVDYNKGFKDMAVYAPYWMVNKTGLPLSYRGTDDKNITFHPESMEEPVLFAFHKQLLGKKMASLKVLDSDWSNKFSLDTVGSSGAITCKTKEMNYEIGVKIHLTHAALTKVVTFTPMYLVVNHAEFAMSVSEEETDEWREIPPGECVPLWPVSKNKKEPKLRLKKLESDVVSDPFVFTKPGSVLLQVDDPKVGGVGVLINVSDWSNIISLNAYHRGAATVQIINHCTDTMVQYKQSGHVTTKAIGPKEAVLYTWQDPCGKKELSWAIDKTTKRDALITNYIANHIHIFLSLDVPWKAPITPQDGIGEVDTVDGRCYWISFLDGMQRTLMFTEDLLIATVAQQAGELEQADMEILLSLQGIGMSLVNNQTGSEILYMGITSSGIMWEFQKRRRWKSLTNKQNQILETAFQNLQTQLAVGKVVAQGPQTLEGNLEVDFFAMKMLKPNKRKIRRTYAPGIWASYKASEHQLQLHAKINRLQIDNQLPASVFPTVLAPVPPPKSVSAESEPKPFIELSNMTRYGQHTQIKQVKYFKLLIQEMHAKVDQGFLNALMLMFESEEPTPEQELEYFEVDVEKTASKLKDSQEVQTVMGEDRNFYDNLHLLGFFERQHQFYTTNELTGEGIKHYSSQAIKQAYVLVLGLDVLGNPFGFVRGLTEGVTDLFYEPYQGAVQGPEEFAEGLALGVRSLFGHAVGGAAGVVSRVTGTLGKGLAALTMDEEYQKKRLKAMNQRPADLKEGLARGGKGLVMGFVEGVSGIVVQPVKGAKKEGAAGFFKGVGKGLVGVVAKPTGGVIDMASSAFDGIRRVAEFSEEIRPLRPPRLIHDDGIVRPYVKKEAQGYGIFIETEKGKFVITDKYYAHAVVTKDGRCVLLVTNRRLLFVSKGDLLGHWNCEWQHTYAMLKEPPVLTEKGITILLKDDGQKKKRGFGSFFGGAASTGKIVTISDSKTAQWLIGKIHEAMAKSGV</sequence>
<evidence type="ECO:0000259" key="6">
    <source>
        <dbReference type="Pfam" id="PF12624"/>
    </source>
</evidence>
<keyword evidence="3" id="KW-0445">Lipid transport</keyword>
<evidence type="ECO:0000256" key="3">
    <source>
        <dbReference type="ARBA" id="ARBA00023055"/>
    </source>
</evidence>
<dbReference type="InterPro" id="IPR026847">
    <property type="entry name" value="VPS13"/>
</dbReference>